<proteinExistence type="inferred from homology"/>
<dbReference type="NCBIfam" id="TIGR04191">
    <property type="entry name" value="YphP_YqiW"/>
    <property type="match status" value="1"/>
</dbReference>
<protein>
    <submittedName>
        <fullName evidence="2">BrxA/BrxB family bacilliredoxin</fullName>
    </submittedName>
</protein>
<evidence type="ECO:0000313" key="3">
    <source>
        <dbReference type="Proteomes" id="UP000622653"/>
    </source>
</evidence>
<accession>A0A8J7KGX7</accession>
<evidence type="ECO:0000256" key="1">
    <source>
        <dbReference type="ARBA" id="ARBA00038305"/>
    </source>
</evidence>
<dbReference type="PANTHER" id="PTHR40052:SF2">
    <property type="entry name" value="BACILLIREDOXIN BRXA"/>
    <property type="match status" value="1"/>
</dbReference>
<name>A0A8J7KGX7_9BACL</name>
<dbReference type="InterPro" id="IPR009474">
    <property type="entry name" value="BrxB/BrxA"/>
</dbReference>
<gene>
    <name evidence="2" type="ORF">IRY55_03090</name>
</gene>
<reference evidence="2" key="1">
    <citation type="submission" date="2020-11" db="EMBL/GenBank/DDBJ databases">
        <title>Multidrug resistant novel bacterium Savagea serpentis sp. nov., isolated from the scats of a vine snake (Ahaetulla nasuta).</title>
        <authorList>
            <person name="Venkata Ramana V."/>
            <person name="Vikas Patil S."/>
            <person name="Yogita Lugani V."/>
        </authorList>
    </citation>
    <scope>NUCLEOTIDE SEQUENCE</scope>
    <source>
        <strain evidence="2">SN6</strain>
    </source>
</reference>
<comment type="caution">
    <text evidence="2">The sequence shown here is derived from an EMBL/GenBank/DDBJ whole genome shotgun (WGS) entry which is preliminary data.</text>
</comment>
<comment type="similarity">
    <text evidence="1">Belongs to the bacilliredoxin family.</text>
</comment>
<organism evidence="2 3">
    <name type="scientific">Savagea serpentis</name>
    <dbReference type="NCBI Taxonomy" id="2785297"/>
    <lineage>
        <taxon>Bacteria</taxon>
        <taxon>Bacillati</taxon>
        <taxon>Bacillota</taxon>
        <taxon>Bacilli</taxon>
        <taxon>Bacillales</taxon>
        <taxon>Caryophanaceae</taxon>
        <taxon>Savagea</taxon>
    </lineage>
</organism>
<keyword evidence="3" id="KW-1185">Reference proteome</keyword>
<evidence type="ECO:0000313" key="2">
    <source>
        <dbReference type="EMBL" id="MBF4500338.1"/>
    </source>
</evidence>
<dbReference type="AlphaFoldDB" id="A0A8J7KGX7"/>
<dbReference type="Proteomes" id="UP000622653">
    <property type="component" value="Unassembled WGS sequence"/>
</dbReference>
<sequence>MDMNAYERHMMEMTRGMRQELVNEGFRELTTAEEVHEVMNGMKGTALVVINSVCGCAAGLARPAVREALNKAENKPTHLWTVFAGQDREATEAMREYFTEVPPSSPSIALLKDGKLAYFIPREQIENYEMEQIETHLSDVLAQFVE</sequence>
<dbReference type="EMBL" id="JADKPV010000001">
    <property type="protein sequence ID" value="MBF4500338.1"/>
    <property type="molecule type" value="Genomic_DNA"/>
</dbReference>
<dbReference type="PANTHER" id="PTHR40052">
    <property type="entry name" value="UPF0403 PROTEIN YQIW-RELATED"/>
    <property type="match status" value="1"/>
</dbReference>
<dbReference type="Pfam" id="PF06491">
    <property type="entry name" value="Disulph_isomer"/>
    <property type="match status" value="1"/>
</dbReference>
<dbReference type="Gene3D" id="3.40.30.10">
    <property type="entry name" value="Glutaredoxin"/>
    <property type="match status" value="1"/>
</dbReference>